<name>A0ABQ0Q4L6_9PROT</name>
<comment type="caution">
    <text evidence="3">The sequence shown here is derived from an EMBL/GenBank/DDBJ whole genome shotgun (WGS) entry which is preliminary data.</text>
</comment>
<organism evidence="3 4">
    <name type="scientific">Asaia krungthepensis NRIC 0535</name>
    <dbReference type="NCBI Taxonomy" id="1307925"/>
    <lineage>
        <taxon>Bacteria</taxon>
        <taxon>Pseudomonadati</taxon>
        <taxon>Pseudomonadota</taxon>
        <taxon>Alphaproteobacteria</taxon>
        <taxon>Acetobacterales</taxon>
        <taxon>Acetobacteraceae</taxon>
        <taxon>Asaia</taxon>
    </lineage>
</organism>
<accession>A0ABQ0Q4L6</accession>
<evidence type="ECO:0000256" key="1">
    <source>
        <dbReference type="SAM" id="Phobius"/>
    </source>
</evidence>
<keyword evidence="1" id="KW-0812">Transmembrane</keyword>
<dbReference type="Proteomes" id="UP001062776">
    <property type="component" value="Unassembled WGS sequence"/>
</dbReference>
<evidence type="ECO:0000259" key="2">
    <source>
        <dbReference type="Pfam" id="PF23127"/>
    </source>
</evidence>
<feature type="domain" description="DotM C-terminal cytoplasmic" evidence="2">
    <location>
        <begin position="189"/>
        <end position="376"/>
    </location>
</feature>
<dbReference type="RefSeq" id="WP_264816351.1">
    <property type="nucleotide sequence ID" value="NZ_BAPV01000040.1"/>
</dbReference>
<dbReference type="Pfam" id="PF23127">
    <property type="entry name" value="DotM_C"/>
    <property type="match status" value="1"/>
</dbReference>
<keyword evidence="4" id="KW-1185">Reference proteome</keyword>
<evidence type="ECO:0000313" key="4">
    <source>
        <dbReference type="Proteomes" id="UP001062776"/>
    </source>
</evidence>
<keyword evidence="1" id="KW-1133">Transmembrane helix</keyword>
<dbReference type="InterPro" id="IPR056464">
    <property type="entry name" value="DotM_C"/>
</dbReference>
<keyword evidence="1" id="KW-0472">Membrane</keyword>
<sequence>MRSPSSAGGMGRNDAERTMGVLLGGLVLFAILICGLWYRFHTEISRVLLAEQHLTLRAFSLVTHRYDGLRLDLEDALPERVTAAKLWQLFTITGSAMRWPLAALIAAMAVLCIRRAPREQYRERLGLDGMQRTLARIHPVGSAFLGNDAVLVAPSPAAQALRPLDPALRIEEWKERYCRGDTQQARSDAAERALGNQLGAVWSTPEQASPIVQVLFVAFALQAERRKKDSAALLGRLSKGLSGCFDKGAPVKPLGVPADVTRMARHYLKRNDWNKARELTEKHAYSVPALLSLLQFARVQTGVFNPGLFACIQLVDRNLWLALSAVSYPRDGLPRHIVSIASCIEASGALEHWRAECEAGNKLPRKKIERSLEALEIT</sequence>
<gene>
    <name evidence="3" type="ORF">AA0535_2228</name>
</gene>
<proteinExistence type="predicted"/>
<reference evidence="3" key="1">
    <citation type="submission" date="2013-04" db="EMBL/GenBank/DDBJ databases">
        <title>The genome sequencing project of 58 acetic acid bacteria.</title>
        <authorList>
            <person name="Okamoto-Kainuma A."/>
            <person name="Ishikawa M."/>
            <person name="Umino S."/>
            <person name="Koizumi Y."/>
            <person name="Shiwa Y."/>
            <person name="Yoshikawa H."/>
            <person name="Matsutani M."/>
            <person name="Matsushita K."/>
        </authorList>
    </citation>
    <scope>NUCLEOTIDE SEQUENCE</scope>
    <source>
        <strain evidence="3">NRIC 0535</strain>
    </source>
</reference>
<evidence type="ECO:0000313" key="3">
    <source>
        <dbReference type="EMBL" id="GBQ91174.1"/>
    </source>
</evidence>
<feature type="transmembrane region" description="Helical" evidence="1">
    <location>
        <begin position="21"/>
        <end position="40"/>
    </location>
</feature>
<dbReference type="EMBL" id="BAPV01000040">
    <property type="protein sequence ID" value="GBQ91174.1"/>
    <property type="molecule type" value="Genomic_DNA"/>
</dbReference>
<protein>
    <recommendedName>
        <fullName evidence="2">DotM C-terminal cytoplasmic domain-containing protein</fullName>
    </recommendedName>
</protein>